<evidence type="ECO:0000313" key="3">
    <source>
        <dbReference type="Proteomes" id="UP001420932"/>
    </source>
</evidence>
<gene>
    <name evidence="2" type="ORF">Syun_022328</name>
</gene>
<keyword evidence="3" id="KW-1185">Reference proteome</keyword>
<feature type="region of interest" description="Disordered" evidence="1">
    <location>
        <begin position="49"/>
        <end position="90"/>
    </location>
</feature>
<organism evidence="2 3">
    <name type="scientific">Stephania yunnanensis</name>
    <dbReference type="NCBI Taxonomy" id="152371"/>
    <lineage>
        <taxon>Eukaryota</taxon>
        <taxon>Viridiplantae</taxon>
        <taxon>Streptophyta</taxon>
        <taxon>Embryophyta</taxon>
        <taxon>Tracheophyta</taxon>
        <taxon>Spermatophyta</taxon>
        <taxon>Magnoliopsida</taxon>
        <taxon>Ranunculales</taxon>
        <taxon>Menispermaceae</taxon>
        <taxon>Menispermoideae</taxon>
        <taxon>Cissampelideae</taxon>
        <taxon>Stephania</taxon>
    </lineage>
</organism>
<name>A0AAP0I1F9_9MAGN</name>
<comment type="caution">
    <text evidence="2">The sequence shown here is derived from an EMBL/GenBank/DDBJ whole genome shotgun (WGS) entry which is preliminary data.</text>
</comment>
<evidence type="ECO:0000256" key="1">
    <source>
        <dbReference type="SAM" id="MobiDB-lite"/>
    </source>
</evidence>
<proteinExistence type="predicted"/>
<dbReference type="AlphaFoldDB" id="A0AAP0I1F9"/>
<reference evidence="2 3" key="1">
    <citation type="submission" date="2024-01" db="EMBL/GenBank/DDBJ databases">
        <title>Genome assemblies of Stephania.</title>
        <authorList>
            <person name="Yang L."/>
        </authorList>
    </citation>
    <scope>NUCLEOTIDE SEQUENCE [LARGE SCALE GENOMIC DNA]</scope>
    <source>
        <strain evidence="2">YNDBR</strain>
        <tissue evidence="2">Leaf</tissue>
    </source>
</reference>
<dbReference type="Proteomes" id="UP001420932">
    <property type="component" value="Unassembled WGS sequence"/>
</dbReference>
<accession>A0AAP0I1F9</accession>
<sequence>MGWEMSSSWCPSWAVEQAREELEVLESMYPNRFEYLKLELKSFINNAEEEEDDEQELKHHHNKNSNSSSISISTQASCNRKRKSSRDGEMVAVVNKKYRKLNHNDVDGAKGKVETAMERAEACLRKIWEVKRSFTDA</sequence>
<feature type="compositionally biased region" description="Low complexity" evidence="1">
    <location>
        <begin position="64"/>
        <end position="73"/>
    </location>
</feature>
<evidence type="ECO:0000313" key="2">
    <source>
        <dbReference type="EMBL" id="KAK9106317.1"/>
    </source>
</evidence>
<protein>
    <submittedName>
        <fullName evidence="2">Uncharacterized protein</fullName>
    </submittedName>
</protein>
<dbReference type="EMBL" id="JBBNAF010000010">
    <property type="protein sequence ID" value="KAK9106317.1"/>
    <property type="molecule type" value="Genomic_DNA"/>
</dbReference>